<organism evidence="10 11">
    <name type="scientific">Vibrio marisflavi CECT 7928</name>
    <dbReference type="NCBI Taxonomy" id="634439"/>
    <lineage>
        <taxon>Bacteria</taxon>
        <taxon>Pseudomonadati</taxon>
        <taxon>Pseudomonadota</taxon>
        <taxon>Gammaproteobacteria</taxon>
        <taxon>Vibrionales</taxon>
        <taxon>Vibrionaceae</taxon>
        <taxon>Vibrio</taxon>
    </lineage>
</organism>
<dbReference type="Proteomes" id="UP000838748">
    <property type="component" value="Unassembled WGS sequence"/>
</dbReference>
<dbReference type="PIRSF" id="PIRSF000216">
    <property type="entry name" value="NADH_DH_24kDa"/>
    <property type="match status" value="1"/>
</dbReference>
<keyword evidence="4" id="KW-0479">Metal-binding</keyword>
<dbReference type="InterPro" id="IPR042128">
    <property type="entry name" value="NuoE_dom"/>
</dbReference>
<evidence type="ECO:0000313" key="11">
    <source>
        <dbReference type="Proteomes" id="UP000838748"/>
    </source>
</evidence>
<dbReference type="PANTHER" id="PTHR10371:SF3">
    <property type="entry name" value="NADH DEHYDROGENASE [UBIQUINONE] FLAVOPROTEIN 2, MITOCHONDRIAL"/>
    <property type="match status" value="1"/>
</dbReference>
<dbReference type="InterPro" id="IPR041921">
    <property type="entry name" value="NuoE_N"/>
</dbReference>
<keyword evidence="11" id="KW-1185">Reference proteome</keyword>
<keyword evidence="5" id="KW-0408">Iron</keyword>
<comment type="similarity">
    <text evidence="1">Belongs to the complex I 24 kDa subunit family.</text>
</comment>
<evidence type="ECO:0000256" key="6">
    <source>
        <dbReference type="ARBA" id="ARBA00023014"/>
    </source>
</evidence>
<dbReference type="EMBL" id="CAKLDM010000001">
    <property type="protein sequence ID" value="CAH0537078.1"/>
    <property type="molecule type" value="Genomic_DNA"/>
</dbReference>
<dbReference type="NCBIfam" id="NF005722">
    <property type="entry name" value="PRK07539.1-2"/>
    <property type="match status" value="1"/>
</dbReference>
<dbReference type="InterPro" id="IPR002023">
    <property type="entry name" value="NuoE-like"/>
</dbReference>
<name>A0ABM9A0N3_9VIBR</name>
<dbReference type="CDD" id="cd03064">
    <property type="entry name" value="TRX_Fd_NuoE"/>
    <property type="match status" value="1"/>
</dbReference>
<evidence type="ECO:0000256" key="3">
    <source>
        <dbReference type="ARBA" id="ARBA00022714"/>
    </source>
</evidence>
<keyword evidence="3" id="KW-0001">2Fe-2S</keyword>
<dbReference type="Gene3D" id="3.40.30.10">
    <property type="entry name" value="Glutaredoxin"/>
    <property type="match status" value="1"/>
</dbReference>
<dbReference type="PANTHER" id="PTHR10371">
    <property type="entry name" value="NADH DEHYDROGENASE UBIQUINONE FLAVOPROTEIN 2, MITOCHONDRIAL"/>
    <property type="match status" value="1"/>
</dbReference>
<keyword evidence="6" id="KW-0411">Iron-sulfur</keyword>
<dbReference type="Gene3D" id="1.10.10.1590">
    <property type="entry name" value="NADH-quinone oxidoreductase subunit E"/>
    <property type="match status" value="1"/>
</dbReference>
<accession>A0ABM9A0N3</accession>
<gene>
    <name evidence="10" type="ORF">VMF7928_00914</name>
</gene>
<evidence type="ECO:0000256" key="2">
    <source>
        <dbReference type="ARBA" id="ARBA00019898"/>
    </source>
</evidence>
<evidence type="ECO:0000256" key="9">
    <source>
        <dbReference type="ARBA" id="ARBA00034078"/>
    </source>
</evidence>
<dbReference type="RefSeq" id="WP_237360289.1">
    <property type="nucleotide sequence ID" value="NZ_CAKLDM010000001.1"/>
</dbReference>
<evidence type="ECO:0000313" key="10">
    <source>
        <dbReference type="EMBL" id="CAH0537078.1"/>
    </source>
</evidence>
<comment type="caution">
    <text evidence="10">The sequence shown here is derived from an EMBL/GenBank/DDBJ whole genome shotgun (WGS) entry which is preliminary data.</text>
</comment>
<reference evidence="10" key="1">
    <citation type="submission" date="2021-11" db="EMBL/GenBank/DDBJ databases">
        <authorList>
            <person name="Rodrigo-Torres L."/>
            <person name="Arahal R. D."/>
            <person name="Lucena T."/>
        </authorList>
    </citation>
    <scope>NUCLEOTIDE SEQUENCE</scope>
    <source>
        <strain evidence="10">CECT 7928</strain>
    </source>
</reference>
<proteinExistence type="inferred from homology"/>
<dbReference type="SUPFAM" id="SSF52833">
    <property type="entry name" value="Thioredoxin-like"/>
    <property type="match status" value="1"/>
</dbReference>
<evidence type="ECO:0000256" key="8">
    <source>
        <dbReference type="ARBA" id="ARBA00032788"/>
    </source>
</evidence>
<dbReference type="PROSITE" id="PS01099">
    <property type="entry name" value="COMPLEX1_24K"/>
    <property type="match status" value="1"/>
</dbReference>
<evidence type="ECO:0000256" key="4">
    <source>
        <dbReference type="ARBA" id="ARBA00022723"/>
    </source>
</evidence>
<dbReference type="Pfam" id="PF01257">
    <property type="entry name" value="2Fe-2S_thioredx"/>
    <property type="match status" value="1"/>
</dbReference>
<sequence length="188" mass="21132">MLTEQEIAHLEEHIAHYPEKRAGAIYCLYFVQDKYGYITKEGLEAVSELTELSTTQLDEIITFYTLLRRRPVGRNIMRVCDSISCHTRGSKKVLEAAKKATGKQLGEIANDGSVTVLPSICLGLCDRAPAALINDDRVEGELTEEKVRDIITQMAEEEMKLAEKPDYRSMIAMLTPQDEPSKPNEEKA</sequence>
<evidence type="ECO:0000256" key="7">
    <source>
        <dbReference type="ARBA" id="ARBA00031580"/>
    </source>
</evidence>
<comment type="cofactor">
    <cofactor evidence="9">
        <name>[2Fe-2S] cluster</name>
        <dbReference type="ChEBI" id="CHEBI:190135"/>
    </cofactor>
</comment>
<evidence type="ECO:0000256" key="1">
    <source>
        <dbReference type="ARBA" id="ARBA00010643"/>
    </source>
</evidence>
<dbReference type="InterPro" id="IPR036249">
    <property type="entry name" value="Thioredoxin-like_sf"/>
</dbReference>
<evidence type="ECO:0000256" key="5">
    <source>
        <dbReference type="ARBA" id="ARBA00023004"/>
    </source>
</evidence>
<protein>
    <recommendedName>
        <fullName evidence="2">NADH-quinone oxidoreductase subunit E</fullName>
    </recommendedName>
    <alternativeName>
        <fullName evidence="7">NADH dehydrogenase I subunit E</fullName>
    </alternativeName>
    <alternativeName>
        <fullName evidence="8">NDH-1 subunit E</fullName>
    </alternativeName>
</protein>